<proteinExistence type="predicted"/>
<feature type="domain" description="VOC" evidence="1">
    <location>
        <begin position="6"/>
        <end position="128"/>
    </location>
</feature>
<keyword evidence="3" id="KW-1185">Reference proteome</keyword>
<name>A0ABW0UWP1_9ACTN</name>
<dbReference type="PROSITE" id="PS51819">
    <property type="entry name" value="VOC"/>
    <property type="match status" value="1"/>
</dbReference>
<organism evidence="2 3">
    <name type="scientific">Streptomyces bullii</name>
    <dbReference type="NCBI Taxonomy" id="349910"/>
    <lineage>
        <taxon>Bacteria</taxon>
        <taxon>Bacillati</taxon>
        <taxon>Actinomycetota</taxon>
        <taxon>Actinomycetes</taxon>
        <taxon>Kitasatosporales</taxon>
        <taxon>Streptomycetaceae</taxon>
        <taxon>Streptomyces</taxon>
    </lineage>
</organism>
<dbReference type="PANTHER" id="PTHR35908">
    <property type="entry name" value="HYPOTHETICAL FUSION PROTEIN"/>
    <property type="match status" value="1"/>
</dbReference>
<dbReference type="Gene3D" id="3.10.180.10">
    <property type="entry name" value="2,3-Dihydroxybiphenyl 1,2-Dioxygenase, domain 1"/>
    <property type="match status" value="1"/>
</dbReference>
<gene>
    <name evidence="2" type="ORF">ACFPZJ_30270</name>
</gene>
<dbReference type="InterPro" id="IPR037523">
    <property type="entry name" value="VOC_core"/>
</dbReference>
<dbReference type="Proteomes" id="UP001596154">
    <property type="component" value="Unassembled WGS sequence"/>
</dbReference>
<dbReference type="CDD" id="cd06587">
    <property type="entry name" value="VOC"/>
    <property type="match status" value="1"/>
</dbReference>
<comment type="caution">
    <text evidence="2">The sequence shown here is derived from an EMBL/GenBank/DDBJ whole genome shotgun (WGS) entry which is preliminary data.</text>
</comment>
<evidence type="ECO:0000259" key="1">
    <source>
        <dbReference type="PROSITE" id="PS51819"/>
    </source>
</evidence>
<sequence length="128" mass="14269">MKPRPRFTLIATTLDAPDARELAAFYQELLGWSVRKQEQGWVELVPPDGGVGLSFQTEPLFRRPRWPSTADEQQMMTHLDIEVDDLPPAVSHAVGLGATVAEFQPQEDVRVLYDPVGHPFCLFVPTGA</sequence>
<dbReference type="RefSeq" id="WP_381028176.1">
    <property type="nucleotide sequence ID" value="NZ_JBHSNY010000011.1"/>
</dbReference>
<dbReference type="PANTHER" id="PTHR35908:SF1">
    <property type="entry name" value="CONSERVED PROTEIN"/>
    <property type="match status" value="1"/>
</dbReference>
<evidence type="ECO:0000313" key="2">
    <source>
        <dbReference type="EMBL" id="MFC5637977.1"/>
    </source>
</evidence>
<dbReference type="Pfam" id="PF18029">
    <property type="entry name" value="Glyoxalase_6"/>
    <property type="match status" value="1"/>
</dbReference>
<reference evidence="3" key="1">
    <citation type="journal article" date="2019" name="Int. J. Syst. Evol. Microbiol.">
        <title>The Global Catalogue of Microorganisms (GCM) 10K type strain sequencing project: providing services to taxonomists for standard genome sequencing and annotation.</title>
        <authorList>
            <consortium name="The Broad Institute Genomics Platform"/>
            <consortium name="The Broad Institute Genome Sequencing Center for Infectious Disease"/>
            <person name="Wu L."/>
            <person name="Ma J."/>
        </authorList>
    </citation>
    <scope>NUCLEOTIDE SEQUENCE [LARGE SCALE GENOMIC DNA]</scope>
    <source>
        <strain evidence="3">CGMCC 4.7248</strain>
    </source>
</reference>
<dbReference type="InterPro" id="IPR029068">
    <property type="entry name" value="Glyas_Bleomycin-R_OHBP_Dase"/>
</dbReference>
<dbReference type="EMBL" id="JBHSNY010000011">
    <property type="protein sequence ID" value="MFC5637977.1"/>
    <property type="molecule type" value="Genomic_DNA"/>
</dbReference>
<accession>A0ABW0UWP1</accession>
<dbReference type="SUPFAM" id="SSF54593">
    <property type="entry name" value="Glyoxalase/Bleomycin resistance protein/Dihydroxybiphenyl dioxygenase"/>
    <property type="match status" value="1"/>
</dbReference>
<dbReference type="InterPro" id="IPR041581">
    <property type="entry name" value="Glyoxalase_6"/>
</dbReference>
<protein>
    <submittedName>
        <fullName evidence="2">VOC family protein</fullName>
    </submittedName>
</protein>
<evidence type="ECO:0000313" key="3">
    <source>
        <dbReference type="Proteomes" id="UP001596154"/>
    </source>
</evidence>